<keyword evidence="13" id="KW-1185">Reference proteome</keyword>
<evidence type="ECO:0000256" key="7">
    <source>
        <dbReference type="ARBA" id="ARBA00023157"/>
    </source>
</evidence>
<dbReference type="AlphaFoldDB" id="A0A5R8K8B8"/>
<evidence type="ECO:0000256" key="8">
    <source>
        <dbReference type="ARBA" id="ARBA00051542"/>
    </source>
</evidence>
<feature type="site" description="Interaction with tRNA" evidence="9">
    <location>
        <position position="342"/>
    </location>
</feature>
<feature type="domain" description="tRNA-specific 2-thiouridylase MnmA-like central" evidence="11">
    <location>
        <begin position="203"/>
        <end position="268"/>
    </location>
</feature>
<comment type="caution">
    <text evidence="9">Lacks conserved residue(s) required for the propagation of feature annotation.</text>
</comment>
<dbReference type="PANTHER" id="PTHR11933">
    <property type="entry name" value="TRNA 5-METHYLAMINOMETHYL-2-THIOURIDYLATE -METHYLTRANSFERASE"/>
    <property type="match status" value="1"/>
</dbReference>
<feature type="region of interest" description="Interaction with tRNA" evidence="9">
    <location>
        <begin position="145"/>
        <end position="147"/>
    </location>
</feature>
<keyword evidence="9" id="KW-0963">Cytoplasm</keyword>
<keyword evidence="7" id="KW-1015">Disulfide bond</keyword>
<evidence type="ECO:0000256" key="4">
    <source>
        <dbReference type="ARBA" id="ARBA00022741"/>
    </source>
</evidence>
<dbReference type="InterPro" id="IPR046885">
    <property type="entry name" value="MnmA-like_C"/>
</dbReference>
<evidence type="ECO:0000313" key="12">
    <source>
        <dbReference type="EMBL" id="TLD68556.1"/>
    </source>
</evidence>
<dbReference type="Gene3D" id="2.30.30.280">
    <property type="entry name" value="Adenine nucleotide alpha hydrolases-like domains"/>
    <property type="match status" value="1"/>
</dbReference>
<feature type="domain" description="tRNA-specific 2-thiouridylase MnmA-like C-terminal" evidence="10">
    <location>
        <begin position="298"/>
        <end position="356"/>
    </location>
</feature>
<keyword evidence="2 9" id="KW-0808">Transferase</keyword>
<feature type="active site" description="Cysteine persulfide intermediate" evidence="9">
    <location>
        <position position="195"/>
    </location>
</feature>
<evidence type="ECO:0000313" key="13">
    <source>
        <dbReference type="Proteomes" id="UP000306196"/>
    </source>
</evidence>
<keyword evidence="5 9" id="KW-0067">ATP-binding</keyword>
<dbReference type="OrthoDB" id="9800696at2"/>
<evidence type="ECO:0000259" key="11">
    <source>
        <dbReference type="Pfam" id="PF20259"/>
    </source>
</evidence>
<dbReference type="HAMAP" id="MF_00144">
    <property type="entry name" value="tRNA_thiouridyl_MnmA"/>
    <property type="match status" value="1"/>
</dbReference>
<dbReference type="Pfam" id="PF20259">
    <property type="entry name" value="tRNA_Me_trans_M"/>
    <property type="match status" value="1"/>
</dbReference>
<dbReference type="EMBL" id="VAUV01000022">
    <property type="protein sequence ID" value="TLD68556.1"/>
    <property type="molecule type" value="Genomic_DNA"/>
</dbReference>
<dbReference type="GO" id="GO:0103016">
    <property type="term" value="F:tRNA-uridine 2-sulfurtransferase activity"/>
    <property type="evidence" value="ECO:0007669"/>
    <property type="project" value="UniProtKB-EC"/>
</dbReference>
<organism evidence="12 13">
    <name type="scientific">Phragmitibacter flavus</name>
    <dbReference type="NCBI Taxonomy" id="2576071"/>
    <lineage>
        <taxon>Bacteria</taxon>
        <taxon>Pseudomonadati</taxon>
        <taxon>Verrucomicrobiota</taxon>
        <taxon>Verrucomicrobiia</taxon>
        <taxon>Verrucomicrobiales</taxon>
        <taxon>Verrucomicrobiaceae</taxon>
        <taxon>Phragmitibacter</taxon>
    </lineage>
</organism>
<feature type="binding site" evidence="9">
    <location>
        <begin position="7"/>
        <end position="14"/>
    </location>
    <ligand>
        <name>ATP</name>
        <dbReference type="ChEBI" id="CHEBI:30616"/>
    </ligand>
</feature>
<feature type="binding site" evidence="9">
    <location>
        <position position="33"/>
    </location>
    <ligand>
        <name>ATP</name>
        <dbReference type="ChEBI" id="CHEBI:30616"/>
    </ligand>
</feature>
<sequence length="364" mass="40470">MSRILAAMSGGVDSSLATALLVREGHEVVGAYMKNWINEENVIGHCPWQEDIEDARAVADQLGVEFRVVNLMRDYREKVVKYLLEGYQQGITPNPDVMCNREMKFGVLWEWAKEKGFDGIATGHYARSEMVNGEPSVFRGVDGNKDQSYFLAMLRPEQVKIASFPIGHLPKPEVREQAAMLGLKTAAKKDSQGICFIGEVRMEDFLRTFVEDNPGDIVDLNGKVLGEHRGLHLYTLGQRKGLRVASNLYKQAYVAVAKRPERNELVVAIERDDTPLLWAKRCIIGSLSNAAPASFDLAKPRSLMAQPRYRCPAALASYTPSNDGKTAELLFDEPQRALTPGQICALYDGDQLLGGSVFEEIVYA</sequence>
<reference evidence="12 13" key="1">
    <citation type="submission" date="2019-05" db="EMBL/GenBank/DDBJ databases">
        <title>Verrucobacter flavum gen. nov., sp. nov. a new member of the family Verrucomicrobiaceae.</title>
        <authorList>
            <person name="Szuroczki S."/>
            <person name="Abbaszade G."/>
            <person name="Szabo A."/>
            <person name="Felfoldi T."/>
            <person name="Schumann P."/>
            <person name="Boka K."/>
            <person name="Keki Z."/>
            <person name="Toumi M."/>
            <person name="Toth E."/>
        </authorList>
    </citation>
    <scope>NUCLEOTIDE SEQUENCE [LARGE SCALE GENOMIC DNA]</scope>
    <source>
        <strain evidence="12 13">MG-N-17</strain>
    </source>
</reference>
<comment type="similarity">
    <text evidence="9">Belongs to the MnmA/TRMU family.</text>
</comment>
<dbReference type="InterPro" id="IPR014729">
    <property type="entry name" value="Rossmann-like_a/b/a_fold"/>
</dbReference>
<keyword evidence="4 9" id="KW-0547">Nucleotide-binding</keyword>
<dbReference type="NCBIfam" id="NF001138">
    <property type="entry name" value="PRK00143.1"/>
    <property type="match status" value="1"/>
</dbReference>
<dbReference type="GO" id="GO:0005737">
    <property type="term" value="C:cytoplasm"/>
    <property type="evidence" value="ECO:0007669"/>
    <property type="project" value="UniProtKB-SubCell"/>
</dbReference>
<evidence type="ECO:0000256" key="3">
    <source>
        <dbReference type="ARBA" id="ARBA00022694"/>
    </source>
</evidence>
<dbReference type="SUPFAM" id="SSF52402">
    <property type="entry name" value="Adenine nucleotide alpha hydrolases-like"/>
    <property type="match status" value="1"/>
</dbReference>
<dbReference type="Proteomes" id="UP000306196">
    <property type="component" value="Unassembled WGS sequence"/>
</dbReference>
<keyword evidence="6 9" id="KW-0694">RNA-binding</keyword>
<dbReference type="InterPro" id="IPR023382">
    <property type="entry name" value="MnmA-like_central_sf"/>
</dbReference>
<dbReference type="InterPro" id="IPR004506">
    <property type="entry name" value="MnmA-like"/>
</dbReference>
<dbReference type="PANTHER" id="PTHR11933:SF5">
    <property type="entry name" value="MITOCHONDRIAL TRNA-SPECIFIC 2-THIOURIDYLASE 1"/>
    <property type="match status" value="1"/>
</dbReference>
<gene>
    <name evidence="9 12" type="primary">mnmA</name>
    <name evidence="12" type="ORF">FEM03_21800</name>
</gene>
<dbReference type="GO" id="GO:0005524">
    <property type="term" value="F:ATP binding"/>
    <property type="evidence" value="ECO:0007669"/>
    <property type="project" value="UniProtKB-KW"/>
</dbReference>
<evidence type="ECO:0000259" key="10">
    <source>
        <dbReference type="Pfam" id="PF20258"/>
    </source>
</evidence>
<dbReference type="GO" id="GO:0000049">
    <property type="term" value="F:tRNA binding"/>
    <property type="evidence" value="ECO:0007669"/>
    <property type="project" value="UniProtKB-KW"/>
</dbReference>
<dbReference type="EC" id="2.8.1.13" evidence="9"/>
<dbReference type="Pfam" id="PF03054">
    <property type="entry name" value="tRNA_Me_trans"/>
    <property type="match status" value="1"/>
</dbReference>
<keyword evidence="3 9" id="KW-0819">tRNA processing</keyword>
<evidence type="ECO:0000256" key="9">
    <source>
        <dbReference type="HAMAP-Rule" id="MF_00144"/>
    </source>
</evidence>
<accession>A0A5R8K8B8</accession>
<dbReference type="RefSeq" id="WP_138088433.1">
    <property type="nucleotide sequence ID" value="NZ_VAUV01000022.1"/>
</dbReference>
<keyword evidence="1 9" id="KW-0820">tRNA-binding</keyword>
<feature type="active site" description="Nucleophile" evidence="9">
    <location>
        <position position="99"/>
    </location>
</feature>
<comment type="subcellular location">
    <subcellularLocation>
        <location evidence="9">Cytoplasm</location>
    </subcellularLocation>
</comment>
<evidence type="ECO:0000256" key="6">
    <source>
        <dbReference type="ARBA" id="ARBA00022884"/>
    </source>
</evidence>
<dbReference type="GO" id="GO:0002143">
    <property type="term" value="P:tRNA wobble position uridine thiolation"/>
    <property type="evidence" value="ECO:0007669"/>
    <property type="project" value="TreeGrafter"/>
</dbReference>
<dbReference type="FunFam" id="2.30.30.280:FF:000001">
    <property type="entry name" value="tRNA-specific 2-thiouridylase MnmA"/>
    <property type="match status" value="1"/>
</dbReference>
<feature type="site" description="Interaction with tRNA" evidence="9">
    <location>
        <position position="124"/>
    </location>
</feature>
<comment type="catalytic activity">
    <reaction evidence="8 9">
        <text>S-sulfanyl-L-cysteinyl-[protein] + uridine(34) in tRNA + AH2 + ATP = 2-thiouridine(34) in tRNA + L-cysteinyl-[protein] + A + AMP + diphosphate + H(+)</text>
        <dbReference type="Rhea" id="RHEA:47032"/>
        <dbReference type="Rhea" id="RHEA-COMP:10131"/>
        <dbReference type="Rhea" id="RHEA-COMP:11726"/>
        <dbReference type="Rhea" id="RHEA-COMP:11727"/>
        <dbReference type="Rhea" id="RHEA-COMP:11728"/>
        <dbReference type="ChEBI" id="CHEBI:13193"/>
        <dbReference type="ChEBI" id="CHEBI:15378"/>
        <dbReference type="ChEBI" id="CHEBI:17499"/>
        <dbReference type="ChEBI" id="CHEBI:29950"/>
        <dbReference type="ChEBI" id="CHEBI:30616"/>
        <dbReference type="ChEBI" id="CHEBI:33019"/>
        <dbReference type="ChEBI" id="CHEBI:61963"/>
        <dbReference type="ChEBI" id="CHEBI:65315"/>
        <dbReference type="ChEBI" id="CHEBI:87170"/>
        <dbReference type="ChEBI" id="CHEBI:456215"/>
        <dbReference type="EC" id="2.8.1.13"/>
    </reaction>
</comment>
<evidence type="ECO:0000256" key="5">
    <source>
        <dbReference type="ARBA" id="ARBA00022840"/>
    </source>
</evidence>
<dbReference type="Gene3D" id="3.40.50.620">
    <property type="entry name" value="HUPs"/>
    <property type="match status" value="1"/>
</dbReference>
<dbReference type="Pfam" id="PF20258">
    <property type="entry name" value="tRNA_Me_trans_C"/>
    <property type="match status" value="1"/>
</dbReference>
<evidence type="ECO:0000256" key="2">
    <source>
        <dbReference type="ARBA" id="ARBA00022679"/>
    </source>
</evidence>
<dbReference type="CDD" id="cd01998">
    <property type="entry name" value="MnmA_TRMU-like"/>
    <property type="match status" value="1"/>
</dbReference>
<name>A0A5R8K8B8_9BACT</name>
<evidence type="ECO:0000256" key="1">
    <source>
        <dbReference type="ARBA" id="ARBA00022555"/>
    </source>
</evidence>
<dbReference type="Gene3D" id="2.40.30.10">
    <property type="entry name" value="Translation factors"/>
    <property type="match status" value="1"/>
</dbReference>
<feature type="binding site" evidence="9">
    <location>
        <position position="123"/>
    </location>
    <ligand>
        <name>ATP</name>
        <dbReference type="ChEBI" id="CHEBI:30616"/>
    </ligand>
</feature>
<protein>
    <recommendedName>
        <fullName evidence="9">tRNA-specific 2-thiouridylase MnmA</fullName>
        <ecNumber evidence="9">2.8.1.13</ecNumber>
    </recommendedName>
</protein>
<comment type="function">
    <text evidence="9">Catalyzes the 2-thiolation of uridine at the wobble position (U34) of tRNA, leading to the formation of s(2)U34.</text>
</comment>
<comment type="caution">
    <text evidence="12">The sequence shown here is derived from an EMBL/GenBank/DDBJ whole genome shotgun (WGS) entry which is preliminary data.</text>
</comment>
<proteinExistence type="inferred from homology"/>
<dbReference type="NCBIfam" id="TIGR00420">
    <property type="entry name" value="trmU"/>
    <property type="match status" value="1"/>
</dbReference>
<feature type="region of interest" description="Interaction with tRNA" evidence="9">
    <location>
        <begin position="308"/>
        <end position="309"/>
    </location>
</feature>
<dbReference type="InterPro" id="IPR046884">
    <property type="entry name" value="MnmA-like_central"/>
</dbReference>
<feature type="region of interest" description="Interaction with target base in tRNA" evidence="9">
    <location>
        <begin position="94"/>
        <end position="96"/>
    </location>
</feature>